<dbReference type="WBParaSite" id="Gr19_v10_g17183.t1">
    <property type="protein sequence ID" value="Gr19_v10_g17183.t1"/>
    <property type="gene ID" value="Gr19_v10_g17183"/>
</dbReference>
<keyword evidence="1" id="KW-0479">Metal-binding</keyword>
<evidence type="ECO:0000256" key="5">
    <source>
        <dbReference type="ARBA" id="ARBA00024361"/>
    </source>
</evidence>
<feature type="signal peptide" evidence="6">
    <location>
        <begin position="1"/>
        <end position="25"/>
    </location>
</feature>
<evidence type="ECO:0000256" key="6">
    <source>
        <dbReference type="SAM" id="SignalP"/>
    </source>
</evidence>
<feature type="chain" id="PRO_5038077019" evidence="6">
    <location>
        <begin position="26"/>
        <end position="375"/>
    </location>
</feature>
<dbReference type="PANTHER" id="PTHR11329:SF0">
    <property type="entry name" value="LEUKOCYTE CELL-DERIVED CHEMOTAXIN-2"/>
    <property type="match status" value="1"/>
</dbReference>
<keyword evidence="4" id="KW-1015">Disulfide bond</keyword>
<evidence type="ECO:0000256" key="3">
    <source>
        <dbReference type="ARBA" id="ARBA00022833"/>
    </source>
</evidence>
<comment type="similarity">
    <text evidence="5">Belongs to the LECT2/MIM-1 family.</text>
</comment>
<accession>A0A914HIB4</accession>
<protein>
    <submittedName>
        <fullName evidence="8">Peptidase M23 domain-containing protein</fullName>
    </submittedName>
</protein>
<name>A0A914HIB4_GLORO</name>
<reference evidence="8" key="1">
    <citation type="submission" date="2022-11" db="UniProtKB">
        <authorList>
            <consortium name="WormBaseParasite"/>
        </authorList>
    </citation>
    <scope>IDENTIFICATION</scope>
</reference>
<dbReference type="AlphaFoldDB" id="A0A914HIB4"/>
<evidence type="ECO:0000313" key="7">
    <source>
        <dbReference type="Proteomes" id="UP000887572"/>
    </source>
</evidence>
<dbReference type="Gene3D" id="2.70.70.10">
    <property type="entry name" value="Glucose Permease (Domain IIA)"/>
    <property type="match status" value="2"/>
</dbReference>
<organism evidence="7 8">
    <name type="scientific">Globodera rostochiensis</name>
    <name type="common">Golden nematode worm</name>
    <name type="synonym">Heterodera rostochiensis</name>
    <dbReference type="NCBI Taxonomy" id="31243"/>
    <lineage>
        <taxon>Eukaryota</taxon>
        <taxon>Metazoa</taxon>
        <taxon>Ecdysozoa</taxon>
        <taxon>Nematoda</taxon>
        <taxon>Chromadorea</taxon>
        <taxon>Rhabditida</taxon>
        <taxon>Tylenchina</taxon>
        <taxon>Tylenchomorpha</taxon>
        <taxon>Tylenchoidea</taxon>
        <taxon>Heteroderidae</taxon>
        <taxon>Heteroderinae</taxon>
        <taxon>Globodera</taxon>
    </lineage>
</organism>
<evidence type="ECO:0000256" key="4">
    <source>
        <dbReference type="ARBA" id="ARBA00023157"/>
    </source>
</evidence>
<dbReference type="GO" id="GO:0046872">
    <property type="term" value="F:metal ion binding"/>
    <property type="evidence" value="ECO:0007669"/>
    <property type="project" value="UniProtKB-KW"/>
</dbReference>
<keyword evidence="2 6" id="KW-0732">Signal</keyword>
<evidence type="ECO:0000313" key="8">
    <source>
        <dbReference type="WBParaSite" id="Gr19_v10_g17183.t1"/>
    </source>
</evidence>
<dbReference type="InterPro" id="IPR008663">
    <property type="entry name" value="LECT2"/>
</dbReference>
<sequence length="375" mass="41765">MLLSPILNFLILIVAVFISEPKVEALGCMATVCSANPNSQHRVNNRIIRCASDSVCGHYRALRRNDQFVEAVDLSCAEYAAVYAPFDGEIAAHRPLGGSQAQEGAKGNCMPDQGVRIDGRGQWKGYHAVLSSVQLFRFSGEVRAGHKIGVARSLECAGTKPKPKGDENFVRMQLFREDKNIDPTHHLIDCMCTGQICETNRVNALDGLPFKSYSRYNGVRGWDLRCPDVQPEEPNSFESPEQTMDDKLSLTPKIYSPIEGEVVGRVRLSASSNTQSYLGCSNEGIFVVGTGKWTDYEVRIYNARSREFLALGKQHIEQGQHIGYRLDCPGEDVPQSVFIEVRFQGIVVDISDAISARNCKHKQFSQLSFGRFFLY</sequence>
<keyword evidence="7" id="KW-1185">Reference proteome</keyword>
<dbReference type="Proteomes" id="UP000887572">
    <property type="component" value="Unplaced"/>
</dbReference>
<proteinExistence type="inferred from homology"/>
<evidence type="ECO:0000256" key="1">
    <source>
        <dbReference type="ARBA" id="ARBA00022723"/>
    </source>
</evidence>
<dbReference type="InterPro" id="IPR011055">
    <property type="entry name" value="Dup_hybrid_motif"/>
</dbReference>
<evidence type="ECO:0000256" key="2">
    <source>
        <dbReference type="ARBA" id="ARBA00022729"/>
    </source>
</evidence>
<keyword evidence="3" id="KW-0862">Zinc</keyword>
<dbReference type="PANTHER" id="PTHR11329">
    <property type="entry name" value="LEUKOCYTE CELL-DERIVED CHEMOTAXIN 2"/>
    <property type="match status" value="1"/>
</dbReference>